<keyword evidence="1" id="KW-0863">Zinc-finger</keyword>
<dbReference type="OrthoDB" id="2446473at2759"/>
<feature type="domain" description="CCHC-type" evidence="3">
    <location>
        <begin position="228"/>
        <end position="243"/>
    </location>
</feature>
<gene>
    <name evidence="4" type="ORF">DERYTH_LOCUS21509</name>
</gene>
<dbReference type="Proteomes" id="UP000789405">
    <property type="component" value="Unassembled WGS sequence"/>
</dbReference>
<evidence type="ECO:0000256" key="1">
    <source>
        <dbReference type="PROSITE-ProRule" id="PRU00047"/>
    </source>
</evidence>
<dbReference type="AlphaFoldDB" id="A0A9N9JPK2"/>
<feature type="compositionally biased region" description="Acidic residues" evidence="2">
    <location>
        <begin position="181"/>
        <end position="190"/>
    </location>
</feature>
<accession>A0A9N9JPK2</accession>
<feature type="non-terminal residue" evidence="4">
    <location>
        <position position="1"/>
    </location>
</feature>
<dbReference type="PROSITE" id="PS50158">
    <property type="entry name" value="ZF_CCHC"/>
    <property type="match status" value="1"/>
</dbReference>
<keyword evidence="1" id="KW-0862">Zinc</keyword>
<evidence type="ECO:0000313" key="5">
    <source>
        <dbReference type="Proteomes" id="UP000789405"/>
    </source>
</evidence>
<protein>
    <submittedName>
        <fullName evidence="4">23684_t:CDS:1</fullName>
    </submittedName>
</protein>
<keyword evidence="1" id="KW-0479">Metal-binding</keyword>
<name>A0A9N9JPK2_9GLOM</name>
<evidence type="ECO:0000313" key="4">
    <source>
        <dbReference type="EMBL" id="CAG8791415.1"/>
    </source>
</evidence>
<proteinExistence type="predicted"/>
<organism evidence="4 5">
    <name type="scientific">Dentiscutata erythropus</name>
    <dbReference type="NCBI Taxonomy" id="1348616"/>
    <lineage>
        <taxon>Eukaryota</taxon>
        <taxon>Fungi</taxon>
        <taxon>Fungi incertae sedis</taxon>
        <taxon>Mucoromycota</taxon>
        <taxon>Glomeromycotina</taxon>
        <taxon>Glomeromycetes</taxon>
        <taxon>Diversisporales</taxon>
        <taxon>Gigasporaceae</taxon>
        <taxon>Dentiscutata</taxon>
    </lineage>
</organism>
<reference evidence="4" key="1">
    <citation type="submission" date="2021-06" db="EMBL/GenBank/DDBJ databases">
        <authorList>
            <person name="Kallberg Y."/>
            <person name="Tangrot J."/>
            <person name="Rosling A."/>
        </authorList>
    </citation>
    <scope>NUCLEOTIDE SEQUENCE</scope>
    <source>
        <strain evidence="4">MA453B</strain>
    </source>
</reference>
<dbReference type="GO" id="GO:0008270">
    <property type="term" value="F:zinc ion binding"/>
    <property type="evidence" value="ECO:0007669"/>
    <property type="project" value="UniProtKB-KW"/>
</dbReference>
<dbReference type="GO" id="GO:0003676">
    <property type="term" value="F:nucleic acid binding"/>
    <property type="evidence" value="ECO:0007669"/>
    <property type="project" value="InterPro"/>
</dbReference>
<evidence type="ECO:0000259" key="3">
    <source>
        <dbReference type="PROSITE" id="PS50158"/>
    </source>
</evidence>
<keyword evidence="5" id="KW-1185">Reference proteome</keyword>
<dbReference type="InterPro" id="IPR001878">
    <property type="entry name" value="Znf_CCHC"/>
</dbReference>
<dbReference type="EMBL" id="CAJVPY010027601">
    <property type="protein sequence ID" value="CAG8791415.1"/>
    <property type="molecule type" value="Genomic_DNA"/>
</dbReference>
<feature type="region of interest" description="Disordered" evidence="2">
    <location>
        <begin position="178"/>
        <end position="210"/>
    </location>
</feature>
<evidence type="ECO:0000256" key="2">
    <source>
        <dbReference type="SAM" id="MobiDB-lite"/>
    </source>
</evidence>
<comment type="caution">
    <text evidence="4">The sequence shown here is derived from an EMBL/GenBank/DDBJ whole genome shotgun (WGS) entry which is preliminary data.</text>
</comment>
<feature type="non-terminal residue" evidence="4">
    <location>
        <position position="244"/>
    </location>
</feature>
<sequence>TLDSQLEKEAEWNHFFEYQTLSSCMGIASVSSEILPAVNHILLEYLTPQILSIECTKMVQCLYFDAVLVDLTVIGLDNENKDIDDRFTEDIYYVKQILFKSIISKENVIFTNSDTSKAQQGQKAPQPFTVLSRGSKFGEIWGLARQAVQLAVECDDNNMELWLKRFINQKKCLLIQNEESKDSDDSEESEKENNSTIENSAITKYRGRPVTKRFKAATEKPHRQLYTCQSCGKTGHNSARCQKK</sequence>